<organism evidence="1 2">
    <name type="scientific">Cystoisospora suis</name>
    <dbReference type="NCBI Taxonomy" id="483139"/>
    <lineage>
        <taxon>Eukaryota</taxon>
        <taxon>Sar</taxon>
        <taxon>Alveolata</taxon>
        <taxon>Apicomplexa</taxon>
        <taxon>Conoidasida</taxon>
        <taxon>Coccidia</taxon>
        <taxon>Eucoccidiorida</taxon>
        <taxon>Eimeriorina</taxon>
        <taxon>Sarcocystidae</taxon>
        <taxon>Cystoisospora</taxon>
    </lineage>
</organism>
<dbReference type="GeneID" id="94425536"/>
<evidence type="ECO:0000313" key="1">
    <source>
        <dbReference type="EMBL" id="PHJ24030.1"/>
    </source>
</evidence>
<sequence>MIKTKKISCRSTYVHIYTDRQVDVGVKLLLSVAESDRGCMYRCLSLDLHLFVNMLLRCVGDRECVCVYDVDLFSPVSIEKGKE</sequence>
<dbReference type="AlphaFoldDB" id="A0A2C6KV30"/>
<accession>A0A2C6KV30</accession>
<dbReference type="VEuPathDB" id="ToxoDB:CSUI_002123"/>
<keyword evidence="2" id="KW-1185">Reference proteome</keyword>
<reference evidence="1 2" key="1">
    <citation type="journal article" date="2017" name="Int. J. Parasitol.">
        <title>The genome of the protozoan parasite Cystoisospora suis and a reverse vaccinology approach to identify vaccine candidates.</title>
        <authorList>
            <person name="Palmieri N."/>
            <person name="Shrestha A."/>
            <person name="Ruttkowski B."/>
            <person name="Beck T."/>
            <person name="Vogl C."/>
            <person name="Tomley F."/>
            <person name="Blake D.P."/>
            <person name="Joachim A."/>
        </authorList>
    </citation>
    <scope>NUCLEOTIDE SEQUENCE [LARGE SCALE GENOMIC DNA]</scope>
    <source>
        <strain evidence="1 2">Wien I</strain>
    </source>
</reference>
<evidence type="ECO:0000313" key="2">
    <source>
        <dbReference type="Proteomes" id="UP000221165"/>
    </source>
</evidence>
<dbReference type="RefSeq" id="XP_067925704.1">
    <property type="nucleotide sequence ID" value="XM_068062325.1"/>
</dbReference>
<comment type="caution">
    <text evidence="1">The sequence shown here is derived from an EMBL/GenBank/DDBJ whole genome shotgun (WGS) entry which is preliminary data.</text>
</comment>
<name>A0A2C6KV30_9APIC</name>
<proteinExistence type="predicted"/>
<dbReference type="Proteomes" id="UP000221165">
    <property type="component" value="Unassembled WGS sequence"/>
</dbReference>
<gene>
    <name evidence="1" type="ORF">CSUI_002123</name>
</gene>
<dbReference type="EMBL" id="MIGC01000885">
    <property type="protein sequence ID" value="PHJ24030.1"/>
    <property type="molecule type" value="Genomic_DNA"/>
</dbReference>
<protein>
    <submittedName>
        <fullName evidence="1">Uncharacterized protein</fullName>
    </submittedName>
</protein>